<dbReference type="UniPathway" id="UPA00035">
    <property type="reaction ID" value="UER00044"/>
</dbReference>
<dbReference type="Gene3D" id="3.20.20.70">
    <property type="entry name" value="Aldolase class I"/>
    <property type="match status" value="1"/>
</dbReference>
<evidence type="ECO:0000313" key="11">
    <source>
        <dbReference type="EMBL" id="TDK32717.1"/>
    </source>
</evidence>
<reference evidence="11 12" key="1">
    <citation type="submission" date="2019-03" db="EMBL/GenBank/DDBJ databases">
        <title>Luteimonas zhaokaii sp.nov., isolated from the rectal contents of Plateau pika in Yushu, Qinghai Province, China.</title>
        <authorList>
            <person name="Zhang G."/>
        </authorList>
    </citation>
    <scope>NUCLEOTIDE SEQUENCE [LARGE SCALE GENOMIC DNA]</scope>
    <source>
        <strain evidence="11 12">THG-MD21</strain>
    </source>
</reference>
<dbReference type="Proteomes" id="UP000295543">
    <property type="component" value="Unassembled WGS sequence"/>
</dbReference>
<evidence type="ECO:0000256" key="3">
    <source>
        <dbReference type="ARBA" id="ARBA00011270"/>
    </source>
</evidence>
<dbReference type="InterPro" id="IPR002028">
    <property type="entry name" value="Trp_synthase_suA"/>
</dbReference>
<dbReference type="NCBIfam" id="TIGR00262">
    <property type="entry name" value="trpA"/>
    <property type="match status" value="1"/>
</dbReference>
<dbReference type="FunFam" id="3.20.20.70:FF:000037">
    <property type="entry name" value="Tryptophan synthase alpha chain"/>
    <property type="match status" value="1"/>
</dbReference>
<keyword evidence="6 9" id="KW-0057">Aromatic amino acid biosynthesis</keyword>
<dbReference type="EC" id="4.2.1.20" evidence="9"/>
<dbReference type="PANTHER" id="PTHR43406">
    <property type="entry name" value="TRYPTOPHAN SYNTHASE, ALPHA CHAIN"/>
    <property type="match status" value="1"/>
</dbReference>
<dbReference type="GO" id="GO:0005829">
    <property type="term" value="C:cytosol"/>
    <property type="evidence" value="ECO:0007669"/>
    <property type="project" value="TreeGrafter"/>
</dbReference>
<keyword evidence="12" id="KW-1185">Reference proteome</keyword>
<evidence type="ECO:0000256" key="8">
    <source>
        <dbReference type="ARBA" id="ARBA00049047"/>
    </source>
</evidence>
<evidence type="ECO:0000256" key="1">
    <source>
        <dbReference type="ARBA" id="ARBA00003365"/>
    </source>
</evidence>
<keyword evidence="5 9" id="KW-0822">Tryptophan biosynthesis</keyword>
<evidence type="ECO:0000256" key="10">
    <source>
        <dbReference type="RuleBase" id="RU003662"/>
    </source>
</evidence>
<keyword evidence="7 9" id="KW-0456">Lyase</keyword>
<comment type="similarity">
    <text evidence="9 10">Belongs to the TrpA family.</text>
</comment>
<dbReference type="AlphaFoldDB" id="A0A4R5UBV2"/>
<evidence type="ECO:0000256" key="2">
    <source>
        <dbReference type="ARBA" id="ARBA00004733"/>
    </source>
</evidence>
<dbReference type="InterPro" id="IPR011060">
    <property type="entry name" value="RibuloseP-bd_barrel"/>
</dbReference>
<accession>A0A4R5UBV2</accession>
<comment type="catalytic activity">
    <reaction evidence="8 9">
        <text>(1S,2R)-1-C-(indol-3-yl)glycerol 3-phosphate + L-serine = D-glyceraldehyde 3-phosphate + L-tryptophan + H2O</text>
        <dbReference type="Rhea" id="RHEA:10532"/>
        <dbReference type="ChEBI" id="CHEBI:15377"/>
        <dbReference type="ChEBI" id="CHEBI:33384"/>
        <dbReference type="ChEBI" id="CHEBI:57912"/>
        <dbReference type="ChEBI" id="CHEBI:58866"/>
        <dbReference type="ChEBI" id="CHEBI:59776"/>
        <dbReference type="EC" id="4.2.1.20"/>
    </reaction>
</comment>
<evidence type="ECO:0000313" key="12">
    <source>
        <dbReference type="Proteomes" id="UP000295543"/>
    </source>
</evidence>
<protein>
    <recommendedName>
        <fullName evidence="9">Tryptophan synthase alpha chain</fullName>
        <ecNumber evidence="9">4.2.1.20</ecNumber>
    </recommendedName>
</protein>
<dbReference type="GO" id="GO:0004834">
    <property type="term" value="F:tryptophan synthase activity"/>
    <property type="evidence" value="ECO:0007669"/>
    <property type="project" value="UniProtKB-UniRule"/>
</dbReference>
<dbReference type="OrthoDB" id="9804578at2"/>
<gene>
    <name evidence="9" type="primary">trpA</name>
    <name evidence="11" type="ORF">E2F49_01190</name>
</gene>
<evidence type="ECO:0000256" key="9">
    <source>
        <dbReference type="HAMAP-Rule" id="MF_00131"/>
    </source>
</evidence>
<dbReference type="PANTHER" id="PTHR43406:SF1">
    <property type="entry name" value="TRYPTOPHAN SYNTHASE ALPHA CHAIN, CHLOROPLASTIC"/>
    <property type="match status" value="1"/>
</dbReference>
<dbReference type="Pfam" id="PF00290">
    <property type="entry name" value="Trp_syntA"/>
    <property type="match status" value="1"/>
</dbReference>
<feature type="active site" description="Proton acceptor" evidence="9">
    <location>
        <position position="63"/>
    </location>
</feature>
<dbReference type="SUPFAM" id="SSF51366">
    <property type="entry name" value="Ribulose-phoshate binding barrel"/>
    <property type="match status" value="1"/>
</dbReference>
<proteinExistence type="inferred from homology"/>
<dbReference type="CDD" id="cd04724">
    <property type="entry name" value="Tryptophan_synthase_alpha"/>
    <property type="match status" value="1"/>
</dbReference>
<name>A0A4R5UBV2_9GAMM</name>
<feature type="active site" description="Proton acceptor" evidence="9">
    <location>
        <position position="74"/>
    </location>
</feature>
<sequence>MAAPVATAESTGLKRARIDARFDALRASGRKALIPFFTAGDPSLESTVPVMHALVSAGADVIELGVPFSDPMADGPTIQRSSERALGRGAGMTFVLDAVRTFRETDTETPVVLMGYLNPIDIRGAGTFAAQAAAAGVDGVLLVDLPPEEAAEFRVAFDNAGLALVLLASPTTTDARIDALCREAHGYLYYVSFAGVTGASDRLDTAQASARLRAIRAASRAPVVAGFGIRDAASAAAMAVDADGVVVGSALVAALDGATDADEAVARAKAFLAPLREALDAR</sequence>
<organism evidence="11 12">
    <name type="scientific">Luteimonas terrae</name>
    <dbReference type="NCBI Taxonomy" id="1530191"/>
    <lineage>
        <taxon>Bacteria</taxon>
        <taxon>Pseudomonadati</taxon>
        <taxon>Pseudomonadota</taxon>
        <taxon>Gammaproteobacteria</taxon>
        <taxon>Lysobacterales</taxon>
        <taxon>Lysobacteraceae</taxon>
        <taxon>Luteimonas</taxon>
    </lineage>
</organism>
<comment type="subunit">
    <text evidence="3 9">Tetramer of two alpha and two beta chains.</text>
</comment>
<evidence type="ECO:0000256" key="7">
    <source>
        <dbReference type="ARBA" id="ARBA00023239"/>
    </source>
</evidence>
<evidence type="ECO:0000256" key="6">
    <source>
        <dbReference type="ARBA" id="ARBA00023141"/>
    </source>
</evidence>
<dbReference type="EMBL" id="SMTG01000002">
    <property type="protein sequence ID" value="TDK32717.1"/>
    <property type="molecule type" value="Genomic_DNA"/>
</dbReference>
<dbReference type="InterPro" id="IPR013785">
    <property type="entry name" value="Aldolase_TIM"/>
</dbReference>
<comment type="caution">
    <text evidence="11">The sequence shown here is derived from an EMBL/GenBank/DDBJ whole genome shotgun (WGS) entry which is preliminary data.</text>
</comment>
<dbReference type="PROSITE" id="PS00167">
    <property type="entry name" value="TRP_SYNTHASE_ALPHA"/>
    <property type="match status" value="1"/>
</dbReference>
<comment type="pathway">
    <text evidence="2 9">Amino-acid biosynthesis; L-tryptophan biosynthesis; L-tryptophan from chorismate: step 5/5.</text>
</comment>
<dbReference type="InterPro" id="IPR018204">
    <property type="entry name" value="Trp_synthase_alpha_AS"/>
</dbReference>
<evidence type="ECO:0000256" key="5">
    <source>
        <dbReference type="ARBA" id="ARBA00022822"/>
    </source>
</evidence>
<comment type="function">
    <text evidence="1 9">The alpha subunit is responsible for the aldol cleavage of indoleglycerol phosphate to indole and glyceraldehyde 3-phosphate.</text>
</comment>
<dbReference type="HAMAP" id="MF_00131">
    <property type="entry name" value="Trp_synth_alpha"/>
    <property type="match status" value="1"/>
</dbReference>
<evidence type="ECO:0000256" key="4">
    <source>
        <dbReference type="ARBA" id="ARBA00022605"/>
    </source>
</evidence>
<keyword evidence="4 9" id="KW-0028">Amino-acid biosynthesis</keyword>